<dbReference type="AlphaFoldDB" id="A0A3M6V2H1"/>
<feature type="compositionally biased region" description="Basic and acidic residues" evidence="1">
    <location>
        <begin position="178"/>
        <end position="189"/>
    </location>
</feature>
<organism evidence="2 3">
    <name type="scientific">Pocillopora damicornis</name>
    <name type="common">Cauliflower coral</name>
    <name type="synonym">Millepora damicornis</name>
    <dbReference type="NCBI Taxonomy" id="46731"/>
    <lineage>
        <taxon>Eukaryota</taxon>
        <taxon>Metazoa</taxon>
        <taxon>Cnidaria</taxon>
        <taxon>Anthozoa</taxon>
        <taxon>Hexacorallia</taxon>
        <taxon>Scleractinia</taxon>
        <taxon>Astrocoeniina</taxon>
        <taxon>Pocilloporidae</taxon>
        <taxon>Pocillopora</taxon>
    </lineage>
</organism>
<evidence type="ECO:0000313" key="2">
    <source>
        <dbReference type="EMBL" id="RMX60143.1"/>
    </source>
</evidence>
<name>A0A3M6V2H1_POCDA</name>
<feature type="compositionally biased region" description="Basic residues" evidence="1">
    <location>
        <begin position="190"/>
        <end position="221"/>
    </location>
</feature>
<dbReference type="EMBL" id="RCHS01000228">
    <property type="protein sequence ID" value="RMX60143.1"/>
    <property type="molecule type" value="Genomic_DNA"/>
</dbReference>
<dbReference type="OMA" id="ETHHESD"/>
<gene>
    <name evidence="2" type="ORF">pdam_00010123</name>
</gene>
<comment type="caution">
    <text evidence="2">The sequence shown here is derived from an EMBL/GenBank/DDBJ whole genome shotgun (WGS) entry which is preliminary data.</text>
</comment>
<protein>
    <submittedName>
        <fullName evidence="2">Uncharacterized protein</fullName>
    </submittedName>
</protein>
<evidence type="ECO:0000313" key="3">
    <source>
        <dbReference type="Proteomes" id="UP000275408"/>
    </source>
</evidence>
<feature type="region of interest" description="Disordered" evidence="1">
    <location>
        <begin position="142"/>
        <end position="228"/>
    </location>
</feature>
<accession>A0A3M6V2H1</accession>
<feature type="compositionally biased region" description="Polar residues" evidence="1">
    <location>
        <begin position="481"/>
        <end position="491"/>
    </location>
</feature>
<evidence type="ECO:0000256" key="1">
    <source>
        <dbReference type="SAM" id="MobiDB-lite"/>
    </source>
</evidence>
<dbReference type="Proteomes" id="UP000275408">
    <property type="component" value="Unassembled WGS sequence"/>
</dbReference>
<sequence>MASDVTVDMKEGENPLICSEKRLTKVQQAKLEALAAFGNCTFDSLVVKRESFKSKLNSTAKAAATRKENVKRLTRMEKARQEANEAFKNIRLGQKRKISVREKKTETHDPINAKRKLTRLEQCKLEAQQAFGNVPLGTLAENVEKKDGQNKIQRHRSSAGTKHSGLENKDTAQNNTKKSFDKRSLERIMKEKRKSINKGRQNRRSSTLRRRSSAMMRRRNSAKSNRLTKVQASQLEALHSFGGLSLDKLSSSNKKACEAEVKGDQVAVDCETVEEGKVQSEVNEPIVMETHHESDSGQKDGEMDVEPALIANAVDVLGEMSLQKCHSVDEVTQVTPSDCSNTEIQTEKVQVCEDHVKGVKSKHPNWEESLHEASPQAKSIITEAAPRLLTRLERARIEALHSFNGQAFDHVIKTSTRKMARYLTPMKHQGTNTELQPTMNTPCQTDDSFRRHYPLPNKSFYSSLQGNSFHDRDALLESSKKVVQTARSLDTPSPDHSPANL</sequence>
<dbReference type="OrthoDB" id="5972520at2759"/>
<feature type="region of interest" description="Disordered" evidence="1">
    <location>
        <begin position="481"/>
        <end position="501"/>
    </location>
</feature>
<keyword evidence="3" id="KW-1185">Reference proteome</keyword>
<proteinExistence type="predicted"/>
<reference evidence="2 3" key="1">
    <citation type="journal article" date="2018" name="Sci. Rep.">
        <title>Comparative analysis of the Pocillopora damicornis genome highlights role of immune system in coral evolution.</title>
        <authorList>
            <person name="Cunning R."/>
            <person name="Bay R.A."/>
            <person name="Gillette P."/>
            <person name="Baker A.C."/>
            <person name="Traylor-Knowles N."/>
        </authorList>
    </citation>
    <scope>NUCLEOTIDE SEQUENCE [LARGE SCALE GENOMIC DNA]</scope>
    <source>
        <strain evidence="2">RSMAS</strain>
        <tissue evidence="2">Whole animal</tissue>
    </source>
</reference>